<dbReference type="Gene3D" id="3.30.450.40">
    <property type="match status" value="1"/>
</dbReference>
<dbReference type="InterPro" id="IPR003660">
    <property type="entry name" value="HAMP_dom"/>
</dbReference>
<dbReference type="RefSeq" id="WP_285234299.1">
    <property type="nucleotide sequence ID" value="NZ_CP116346.1"/>
</dbReference>
<keyword evidence="7" id="KW-0175">Coiled coil</keyword>
<evidence type="ECO:0000313" key="11">
    <source>
        <dbReference type="Proteomes" id="UP001177769"/>
    </source>
</evidence>
<dbReference type="Pfam" id="PF13185">
    <property type="entry name" value="GAF_2"/>
    <property type="match status" value="1"/>
</dbReference>
<organism evidence="10 11">
    <name type="scientific">Paucibacter sediminis</name>
    <dbReference type="NCBI Taxonomy" id="3019553"/>
    <lineage>
        <taxon>Bacteria</taxon>
        <taxon>Pseudomonadati</taxon>
        <taxon>Pseudomonadota</taxon>
        <taxon>Betaproteobacteria</taxon>
        <taxon>Burkholderiales</taxon>
        <taxon>Sphaerotilaceae</taxon>
        <taxon>Roseateles</taxon>
    </lineage>
</organism>
<feature type="domain" description="HAMP" evidence="9">
    <location>
        <begin position="185"/>
        <end position="241"/>
    </location>
</feature>
<evidence type="ECO:0000259" key="9">
    <source>
        <dbReference type="PROSITE" id="PS50885"/>
    </source>
</evidence>
<accession>A0AA95SXW3</accession>
<keyword evidence="5" id="KW-0808">Transferase</keyword>
<keyword evidence="6" id="KW-0418">Kinase</keyword>
<evidence type="ECO:0000256" key="3">
    <source>
        <dbReference type="ARBA" id="ARBA00012438"/>
    </source>
</evidence>
<dbReference type="InterPro" id="IPR003018">
    <property type="entry name" value="GAF"/>
</dbReference>
<dbReference type="GO" id="GO:0005524">
    <property type="term" value="F:ATP binding"/>
    <property type="evidence" value="ECO:0007669"/>
    <property type="project" value="UniProtKB-KW"/>
</dbReference>
<proteinExistence type="predicted"/>
<dbReference type="EMBL" id="CP116346">
    <property type="protein sequence ID" value="WIT13189.1"/>
    <property type="molecule type" value="Genomic_DNA"/>
</dbReference>
<gene>
    <name evidence="10" type="ORF">PFX98_06150</name>
</gene>
<dbReference type="InterPro" id="IPR003661">
    <property type="entry name" value="HisK_dim/P_dom"/>
</dbReference>
<dbReference type="InterPro" id="IPR004358">
    <property type="entry name" value="Sig_transdc_His_kin-like_C"/>
</dbReference>
<dbReference type="PROSITE" id="PS50109">
    <property type="entry name" value="HIS_KIN"/>
    <property type="match status" value="1"/>
</dbReference>
<evidence type="ECO:0000256" key="1">
    <source>
        <dbReference type="ARBA" id="ARBA00000085"/>
    </source>
</evidence>
<evidence type="ECO:0000256" key="5">
    <source>
        <dbReference type="ARBA" id="ARBA00022679"/>
    </source>
</evidence>
<dbReference type="SUPFAM" id="SSF55874">
    <property type="entry name" value="ATPase domain of HSP90 chaperone/DNA topoisomerase II/histidine kinase"/>
    <property type="match status" value="1"/>
</dbReference>
<dbReference type="InterPro" id="IPR036097">
    <property type="entry name" value="HisK_dim/P_sf"/>
</dbReference>
<dbReference type="Pfam" id="PF02518">
    <property type="entry name" value="HATPase_c"/>
    <property type="match status" value="1"/>
</dbReference>
<evidence type="ECO:0000256" key="2">
    <source>
        <dbReference type="ARBA" id="ARBA00004370"/>
    </source>
</evidence>
<feature type="coiled-coil region" evidence="7">
    <location>
        <begin position="445"/>
        <end position="472"/>
    </location>
</feature>
<dbReference type="CDD" id="cd00082">
    <property type="entry name" value="HisKA"/>
    <property type="match status" value="1"/>
</dbReference>
<feature type="domain" description="Histidine kinase" evidence="8">
    <location>
        <begin position="616"/>
        <end position="784"/>
    </location>
</feature>
<dbReference type="AlphaFoldDB" id="A0AA95SXW3"/>
<keyword evidence="10" id="KW-0067">ATP-binding</keyword>
<keyword evidence="4" id="KW-0597">Phosphoprotein</keyword>
<dbReference type="Gene3D" id="1.10.287.130">
    <property type="match status" value="1"/>
</dbReference>
<sequence>MKRGLLRSLLKHRESLGTRMVLATLAFCLIFTLLAVAAQTWSAWRTRHAAMQAEIELIAQVYQSTLRKAVWDMDREAIQAHLSSAASVQSIGHAELTLGASGNHTERLEFTRPGWTGPGRAPQRQVPLIYQAYAGGRQEVVGELLLAGDERQLWASLREAVRAIVLTQLVQSLLLAGFIMLMFSRLVTVHVRRIAMHLARMRPEELGERLSLARRAGRSDELTMLVSGINHLQDRLSEYLQQKRRYEEELATHRDRLAELVRERTAELSSANQALGKSADVLREVGNVGMELTTSLDMHAICVALHQHQRRLLPLDGFGVAMLAPSGDRLDFVYYVEDEMLAPPSSLMLTDLRWLTVRTFLSEAEMMVADEQESSQSPTPEGVVAQAPMRSVTLWPLVANGKRIGVVISQSHQAMAYQARELEILRSTVAYAAIALANASAYAAVEAARGEAAHALEELRQAQGQLVQSEKMAALGQLVAGVAHEINTPIAAVKSSGRNIADALRHTLEHLPTVLQLLDGPQRDCFSRLIGQVLEPAALLSSSEERRLTRLLAAQLEAAGVAEARHKAGLLVQMRAQQRLDDYLPLLMHAQSRLILDTAHSTATIASNTENINLAVDRVAKIIFALKSYSRFDRDAEFAEADLRDGIETVLTIYQSKLRGGIELQREYGEVPPVWCLPDELNQVWTNLIHNALQAMQYKGRLRIALTRQGEEALVSISDSGPGIPPELMKRIFEPFFTTKPAGEGSGLGLDIVSKIVAKHHGRIEVRSEPGMGSCFTVFLPLGQA</sequence>
<evidence type="ECO:0000256" key="4">
    <source>
        <dbReference type="ARBA" id="ARBA00022553"/>
    </source>
</evidence>
<dbReference type="InterPro" id="IPR036890">
    <property type="entry name" value="HATPase_C_sf"/>
</dbReference>
<dbReference type="PANTHER" id="PTHR43065:SF48">
    <property type="entry name" value="HISTIDINE KINASE"/>
    <property type="match status" value="1"/>
</dbReference>
<evidence type="ECO:0000256" key="6">
    <source>
        <dbReference type="ARBA" id="ARBA00022777"/>
    </source>
</evidence>
<evidence type="ECO:0000313" key="10">
    <source>
        <dbReference type="EMBL" id="WIT13189.1"/>
    </source>
</evidence>
<keyword evidence="11" id="KW-1185">Reference proteome</keyword>
<dbReference type="GO" id="GO:0000155">
    <property type="term" value="F:phosphorelay sensor kinase activity"/>
    <property type="evidence" value="ECO:0007669"/>
    <property type="project" value="InterPro"/>
</dbReference>
<dbReference type="PROSITE" id="PS50885">
    <property type="entry name" value="HAMP"/>
    <property type="match status" value="1"/>
</dbReference>
<reference evidence="10" key="1">
    <citation type="submission" date="2023-01" db="EMBL/GenBank/DDBJ databases">
        <title>Whole genome sequence of Paucibacter sp. S2-9 isolated from pond sediment.</title>
        <authorList>
            <person name="Jung J.Y."/>
        </authorList>
    </citation>
    <scope>NUCLEOTIDE SEQUENCE</scope>
    <source>
        <strain evidence="10">S2-9</strain>
    </source>
</reference>
<evidence type="ECO:0000256" key="7">
    <source>
        <dbReference type="SAM" id="Coils"/>
    </source>
</evidence>
<keyword evidence="10" id="KW-0547">Nucleotide-binding</keyword>
<dbReference type="SUPFAM" id="SSF55781">
    <property type="entry name" value="GAF domain-like"/>
    <property type="match status" value="1"/>
</dbReference>
<dbReference type="SUPFAM" id="SSF47384">
    <property type="entry name" value="Homodimeric domain of signal transducing histidine kinase"/>
    <property type="match status" value="1"/>
</dbReference>
<dbReference type="Proteomes" id="UP001177769">
    <property type="component" value="Chromosome"/>
</dbReference>
<dbReference type="GO" id="GO:0016020">
    <property type="term" value="C:membrane"/>
    <property type="evidence" value="ECO:0007669"/>
    <property type="project" value="UniProtKB-SubCell"/>
</dbReference>
<dbReference type="InterPro" id="IPR005467">
    <property type="entry name" value="His_kinase_dom"/>
</dbReference>
<name>A0AA95SXW3_9BURK</name>
<comment type="subcellular location">
    <subcellularLocation>
        <location evidence="2">Membrane</location>
    </subcellularLocation>
</comment>
<dbReference type="PRINTS" id="PR00344">
    <property type="entry name" value="BCTRLSENSOR"/>
</dbReference>
<dbReference type="Gene3D" id="6.10.340.10">
    <property type="match status" value="1"/>
</dbReference>
<dbReference type="InterPro" id="IPR029016">
    <property type="entry name" value="GAF-like_dom_sf"/>
</dbReference>
<protein>
    <recommendedName>
        <fullName evidence="3">histidine kinase</fullName>
        <ecNumber evidence="3">2.7.13.3</ecNumber>
    </recommendedName>
</protein>
<dbReference type="Gene3D" id="3.30.565.10">
    <property type="entry name" value="Histidine kinase-like ATPase, C-terminal domain"/>
    <property type="match status" value="1"/>
</dbReference>
<dbReference type="SMART" id="SM00387">
    <property type="entry name" value="HATPase_c"/>
    <property type="match status" value="1"/>
</dbReference>
<dbReference type="InterPro" id="IPR003594">
    <property type="entry name" value="HATPase_dom"/>
</dbReference>
<comment type="catalytic activity">
    <reaction evidence="1">
        <text>ATP + protein L-histidine = ADP + protein N-phospho-L-histidine.</text>
        <dbReference type="EC" id="2.7.13.3"/>
    </reaction>
</comment>
<dbReference type="EC" id="2.7.13.3" evidence="3"/>
<dbReference type="PANTHER" id="PTHR43065">
    <property type="entry name" value="SENSOR HISTIDINE KINASE"/>
    <property type="match status" value="1"/>
</dbReference>
<evidence type="ECO:0000259" key="8">
    <source>
        <dbReference type="PROSITE" id="PS50109"/>
    </source>
</evidence>
<feature type="coiled-coil region" evidence="7">
    <location>
        <begin position="229"/>
        <end position="263"/>
    </location>
</feature>
<dbReference type="KEGG" id="pais:PFX98_06150"/>